<comment type="caution">
    <text evidence="2">The sequence shown here is derived from an EMBL/GenBank/DDBJ whole genome shotgun (WGS) entry which is preliminary data.</text>
</comment>
<dbReference type="EMBL" id="MBDN02001257">
    <property type="protein sequence ID" value="RLN72273.1"/>
    <property type="molecule type" value="Genomic_DNA"/>
</dbReference>
<evidence type="ECO:0000313" key="3">
    <source>
        <dbReference type="EMBL" id="RLN72273.1"/>
    </source>
</evidence>
<evidence type="ECO:0000256" key="1">
    <source>
        <dbReference type="SAM" id="Coils"/>
    </source>
</evidence>
<keyword evidence="4" id="KW-1185">Reference proteome</keyword>
<gene>
    <name evidence="2" type="ORF">BBI17_009931</name>
    <name evidence="3" type="ORF">BBO99_00009857</name>
</gene>
<organism evidence="2 5">
    <name type="scientific">Phytophthora kernoviae</name>
    <dbReference type="NCBI Taxonomy" id="325452"/>
    <lineage>
        <taxon>Eukaryota</taxon>
        <taxon>Sar</taxon>
        <taxon>Stramenopiles</taxon>
        <taxon>Oomycota</taxon>
        <taxon>Peronosporomycetes</taxon>
        <taxon>Peronosporales</taxon>
        <taxon>Peronosporaceae</taxon>
        <taxon>Phytophthora</taxon>
    </lineage>
</organism>
<keyword evidence="1" id="KW-0175">Coiled coil</keyword>
<dbReference type="EMBL" id="MAYM02001508">
    <property type="protein sequence ID" value="RLN15060.1"/>
    <property type="molecule type" value="Genomic_DNA"/>
</dbReference>
<name>A0A3R7II74_9STRA</name>
<proteinExistence type="predicted"/>
<dbReference type="AlphaFoldDB" id="A0A3R7II74"/>
<dbReference type="Proteomes" id="UP000285624">
    <property type="component" value="Unassembled WGS sequence"/>
</dbReference>
<feature type="coiled-coil region" evidence="1">
    <location>
        <begin position="71"/>
        <end position="141"/>
    </location>
</feature>
<evidence type="ECO:0000313" key="4">
    <source>
        <dbReference type="Proteomes" id="UP000285624"/>
    </source>
</evidence>
<reference evidence="4 5" key="1">
    <citation type="submission" date="2018-07" db="EMBL/GenBank/DDBJ databases">
        <title>Genome sequencing of oomycete isolates from Chile give support for New Zealand origin for Phytophthora kernoviae and make available the first Nothophytophthora sp. genome.</title>
        <authorList>
            <person name="Studholme D.J."/>
            <person name="Sanfuentes E."/>
            <person name="Panda P."/>
            <person name="Hill R."/>
            <person name="Sambles C."/>
            <person name="Grant M."/>
            <person name="Williams N.M."/>
            <person name="Mcdougal R.L."/>
        </authorList>
    </citation>
    <scope>NUCLEOTIDE SEQUENCE [LARGE SCALE GENOMIC DNA]</scope>
    <source>
        <strain evidence="2">Chile2</strain>
        <strain evidence="3">Chile4</strain>
    </source>
</reference>
<protein>
    <submittedName>
        <fullName evidence="2">Uncharacterized protein</fullName>
    </submittedName>
</protein>
<dbReference type="Proteomes" id="UP000285883">
    <property type="component" value="Unassembled WGS sequence"/>
</dbReference>
<sequence>MEALRAQLTGALEANERLEANNAWLHRQHERLEADNAWLRRQHEQQDARIEQQGVRIEQQDARIEQQDVRHEQQDVRIDTLTVEVRALRQELHATRQELRATATRTNQKLDRLLEVHKESRQALQAQIANLEEQLRRTTRKRTIDPHPDKKVHGIAVVSIPHPEQQDLLIVRCIAGQHHYVLRQIAKYVPNYVRNEPLPTVVDMNASRVLLNFTETANPIDVRNNFVQDGHHAQRLNQEAARNVTFRCVNTSLDLSTPGFTEESILDLVTRLLQRTHTPHQQIELQAQPDIDPYEELSNTLMELVIESEDMSDTESTLDSE</sequence>
<evidence type="ECO:0000313" key="2">
    <source>
        <dbReference type="EMBL" id="RLN15060.1"/>
    </source>
</evidence>
<accession>A0A3R7II74</accession>
<feature type="coiled-coil region" evidence="1">
    <location>
        <begin position="1"/>
        <end position="35"/>
    </location>
</feature>
<evidence type="ECO:0000313" key="5">
    <source>
        <dbReference type="Proteomes" id="UP000285883"/>
    </source>
</evidence>